<dbReference type="CDD" id="cd05144">
    <property type="entry name" value="RIO2_C"/>
    <property type="match status" value="1"/>
</dbReference>
<evidence type="ECO:0000313" key="24">
    <source>
        <dbReference type="Proteomes" id="UP001153620"/>
    </source>
</evidence>
<evidence type="ECO:0000256" key="18">
    <source>
        <dbReference type="ARBA" id="ARBA00068353"/>
    </source>
</evidence>
<evidence type="ECO:0000256" key="6">
    <source>
        <dbReference type="ARBA" id="ARBA00022517"/>
    </source>
</evidence>
<dbReference type="OrthoDB" id="10258631at2759"/>
<evidence type="ECO:0000256" key="12">
    <source>
        <dbReference type="ARBA" id="ARBA00022777"/>
    </source>
</evidence>
<dbReference type="AlphaFoldDB" id="A0A9N9RTK7"/>
<keyword evidence="11" id="KW-0547">Nucleotide-binding</keyword>
<feature type="domain" description="RIO kinase" evidence="22">
    <location>
        <begin position="66"/>
        <end position="289"/>
    </location>
</feature>
<evidence type="ECO:0000256" key="21">
    <source>
        <dbReference type="SAM" id="MobiDB-lite"/>
    </source>
</evidence>
<dbReference type="Pfam" id="PF01163">
    <property type="entry name" value="RIO1"/>
    <property type="match status" value="1"/>
</dbReference>
<dbReference type="InterPro" id="IPR015285">
    <property type="entry name" value="RIO2_wHTH_N"/>
</dbReference>
<keyword evidence="13" id="KW-0067">ATP-binding</keyword>
<keyword evidence="10" id="KW-0479">Metal-binding</keyword>
<dbReference type="SUPFAM" id="SSF46785">
    <property type="entry name" value="Winged helix' DNA-binding domain"/>
    <property type="match status" value="1"/>
</dbReference>
<dbReference type="Gene3D" id="1.10.510.10">
    <property type="entry name" value="Transferase(Phosphotransferase) domain 1"/>
    <property type="match status" value="1"/>
</dbReference>
<dbReference type="GO" id="GO:0005524">
    <property type="term" value="F:ATP binding"/>
    <property type="evidence" value="ECO:0007669"/>
    <property type="project" value="UniProtKB-KW"/>
</dbReference>
<dbReference type="GO" id="GO:0030490">
    <property type="term" value="P:maturation of SSU-rRNA"/>
    <property type="evidence" value="ECO:0007669"/>
    <property type="project" value="TreeGrafter"/>
</dbReference>
<evidence type="ECO:0000256" key="16">
    <source>
        <dbReference type="ARBA" id="ARBA00048679"/>
    </source>
</evidence>
<dbReference type="SMART" id="SM00090">
    <property type="entry name" value="RIO"/>
    <property type="match status" value="1"/>
</dbReference>
<comment type="subunit">
    <text evidence="17">Associated with late 40S pre-ribosomal particles. Interacts with PLK1 (via its N-terminus).</text>
</comment>
<evidence type="ECO:0000256" key="10">
    <source>
        <dbReference type="ARBA" id="ARBA00022723"/>
    </source>
</evidence>
<evidence type="ECO:0000256" key="8">
    <source>
        <dbReference type="ARBA" id="ARBA00022553"/>
    </source>
</evidence>
<keyword evidence="8" id="KW-0597">Phosphoprotein</keyword>
<evidence type="ECO:0000256" key="19">
    <source>
        <dbReference type="ARBA" id="ARBA00068837"/>
    </source>
</evidence>
<evidence type="ECO:0000256" key="17">
    <source>
        <dbReference type="ARBA" id="ARBA00064676"/>
    </source>
</evidence>
<evidence type="ECO:0000256" key="20">
    <source>
        <dbReference type="ARBA" id="ARBA00076005"/>
    </source>
</evidence>
<dbReference type="InterPro" id="IPR036390">
    <property type="entry name" value="WH_DNA-bd_sf"/>
</dbReference>
<keyword evidence="9" id="KW-0808">Transferase</keyword>
<reference evidence="23" key="1">
    <citation type="submission" date="2022-01" db="EMBL/GenBank/DDBJ databases">
        <authorList>
            <person name="King R."/>
        </authorList>
    </citation>
    <scope>NUCLEOTIDE SEQUENCE</scope>
</reference>
<reference evidence="23" key="2">
    <citation type="submission" date="2022-10" db="EMBL/GenBank/DDBJ databases">
        <authorList>
            <consortium name="ENA_rothamsted_submissions"/>
            <consortium name="culmorum"/>
            <person name="King R."/>
        </authorList>
    </citation>
    <scope>NUCLEOTIDE SEQUENCE</scope>
</reference>
<keyword evidence="24" id="KW-1185">Reference proteome</keyword>
<feature type="compositionally biased region" description="Polar residues" evidence="21">
    <location>
        <begin position="408"/>
        <end position="419"/>
    </location>
</feature>
<organism evidence="23 24">
    <name type="scientific">Chironomus riparius</name>
    <dbReference type="NCBI Taxonomy" id="315576"/>
    <lineage>
        <taxon>Eukaryota</taxon>
        <taxon>Metazoa</taxon>
        <taxon>Ecdysozoa</taxon>
        <taxon>Arthropoda</taxon>
        <taxon>Hexapoda</taxon>
        <taxon>Insecta</taxon>
        <taxon>Pterygota</taxon>
        <taxon>Neoptera</taxon>
        <taxon>Endopterygota</taxon>
        <taxon>Diptera</taxon>
        <taxon>Nematocera</taxon>
        <taxon>Chironomoidea</taxon>
        <taxon>Chironomidae</taxon>
        <taxon>Chironominae</taxon>
        <taxon>Chironomus</taxon>
    </lineage>
</organism>
<dbReference type="Proteomes" id="UP001153620">
    <property type="component" value="Chromosome 2"/>
</dbReference>
<evidence type="ECO:0000259" key="22">
    <source>
        <dbReference type="SMART" id="SM00090"/>
    </source>
</evidence>
<evidence type="ECO:0000256" key="11">
    <source>
        <dbReference type="ARBA" id="ARBA00022741"/>
    </source>
</evidence>
<keyword evidence="6" id="KW-0690">Ribosome biogenesis</keyword>
<comment type="catalytic activity">
    <reaction evidence="15">
        <text>L-threonyl-[protein] + ATP = O-phospho-L-threonyl-[protein] + ADP + H(+)</text>
        <dbReference type="Rhea" id="RHEA:46608"/>
        <dbReference type="Rhea" id="RHEA-COMP:11060"/>
        <dbReference type="Rhea" id="RHEA-COMP:11605"/>
        <dbReference type="ChEBI" id="CHEBI:15378"/>
        <dbReference type="ChEBI" id="CHEBI:30013"/>
        <dbReference type="ChEBI" id="CHEBI:30616"/>
        <dbReference type="ChEBI" id="CHEBI:61977"/>
        <dbReference type="ChEBI" id="CHEBI:456216"/>
        <dbReference type="EC" id="2.7.11.1"/>
    </reaction>
</comment>
<dbReference type="InterPro" id="IPR036388">
    <property type="entry name" value="WH-like_DNA-bd_sf"/>
</dbReference>
<evidence type="ECO:0000256" key="3">
    <source>
        <dbReference type="ARBA" id="ARBA00009196"/>
    </source>
</evidence>
<dbReference type="PROSITE" id="PS01245">
    <property type="entry name" value="RIO1"/>
    <property type="match status" value="1"/>
</dbReference>
<dbReference type="GO" id="GO:0004674">
    <property type="term" value="F:protein serine/threonine kinase activity"/>
    <property type="evidence" value="ECO:0007669"/>
    <property type="project" value="UniProtKB-KW"/>
</dbReference>
<dbReference type="InterPro" id="IPR000687">
    <property type="entry name" value="RIO_kinase"/>
</dbReference>
<dbReference type="EC" id="2.7.11.1" evidence="4"/>
<dbReference type="EMBL" id="OU895878">
    <property type="protein sequence ID" value="CAG9802568.1"/>
    <property type="molecule type" value="Genomic_DNA"/>
</dbReference>
<keyword evidence="5" id="KW-0963">Cytoplasm</keyword>
<gene>
    <name evidence="23" type="ORF">CHIRRI_LOCUS5474</name>
</gene>
<protein>
    <recommendedName>
        <fullName evidence="18">Serine/threonine-protein kinase RIO2</fullName>
        <ecNumber evidence="4">2.7.11.1</ecNumber>
    </recommendedName>
    <alternativeName>
        <fullName evidence="20">RIO kinase 2</fullName>
    </alternativeName>
    <alternativeName>
        <fullName evidence="19">Serine/threonine-protein kinase rio2</fullName>
    </alternativeName>
</protein>
<feature type="region of interest" description="Disordered" evidence="21">
    <location>
        <begin position="404"/>
        <end position="450"/>
    </location>
</feature>
<dbReference type="Gene3D" id="3.30.200.20">
    <property type="entry name" value="Phosphorylase Kinase, domain 1"/>
    <property type="match status" value="1"/>
</dbReference>
<evidence type="ECO:0000256" key="15">
    <source>
        <dbReference type="ARBA" id="ARBA00047899"/>
    </source>
</evidence>
<evidence type="ECO:0000256" key="2">
    <source>
        <dbReference type="ARBA" id="ARBA00004496"/>
    </source>
</evidence>
<evidence type="ECO:0000256" key="9">
    <source>
        <dbReference type="ARBA" id="ARBA00022679"/>
    </source>
</evidence>
<dbReference type="InterPro" id="IPR018934">
    <property type="entry name" value="RIO_dom"/>
</dbReference>
<sequence length="533" mass="61182">MGKLNVTVLRYLSKEDFRVLTAIEMLSKNHELCPGSMVAVVANLKSGGVHKLLKELCKQKLVSYERGAKYDGFRLTNMGYDYLALKTLTLRGSIASFGTQIGVGKESNIYTVSDDEGSELCLKLHRLGRVCFRNVRNKRDYHGKRKKISWLYLSRISATREFAYMKALYERGFPVPKPVDFNRHCVIMELINGYPLTQIHEVIDLEQLYDDLMNLIVRLGNCGVIHGDFNEFNIMVTDDAKPILIDFPQMVSTSHESAKMFFDRDVKGVRDLFKKKFGYESEDYPKFEDLERDDNMDIEVACSGFTKEMEQDLMQEYHQEVLGDNTDESEGESDEEFIENDEALNELKKEVEQEIKYSEESVKKMSQNKNSGIMKYMESMSKCEEFDKAFDDAEEFKDALSDLKIAEQPTTAESVTKNIPEQDTKSESGDSISSNDLEVPELDDELKDLDPNSRAYRMKMVRKVLSDARSQRSYSTTASTIAPTVITDRIKKAMTVQEKRESRRRIVPKGQASAVRRMRIENRDVVKDLSGWI</sequence>
<dbReference type="FunFam" id="1.10.510.10:FF:000307">
    <property type="entry name" value="Serine/threonine-protein kinase RIO2"/>
    <property type="match status" value="1"/>
</dbReference>
<keyword evidence="7" id="KW-0723">Serine/threonine-protein kinase</keyword>
<dbReference type="SUPFAM" id="SSF56112">
    <property type="entry name" value="Protein kinase-like (PK-like)"/>
    <property type="match status" value="1"/>
</dbReference>
<comment type="subcellular location">
    <subcellularLocation>
        <location evidence="2">Cytoplasm</location>
    </subcellularLocation>
</comment>
<dbReference type="FunFam" id="1.10.10.10:FF:000053">
    <property type="entry name" value="Serine/threonine-protein kinase RIO2"/>
    <property type="match status" value="1"/>
</dbReference>
<dbReference type="GO" id="GO:0005634">
    <property type="term" value="C:nucleus"/>
    <property type="evidence" value="ECO:0007669"/>
    <property type="project" value="TreeGrafter"/>
</dbReference>
<dbReference type="Pfam" id="PF09202">
    <property type="entry name" value="Rio2_N"/>
    <property type="match status" value="1"/>
</dbReference>
<evidence type="ECO:0000256" key="7">
    <source>
        <dbReference type="ARBA" id="ARBA00022527"/>
    </source>
</evidence>
<dbReference type="InterPro" id="IPR011009">
    <property type="entry name" value="Kinase-like_dom_sf"/>
</dbReference>
<evidence type="ECO:0000313" key="23">
    <source>
        <dbReference type="EMBL" id="CAG9802568.1"/>
    </source>
</evidence>
<evidence type="ECO:0000256" key="13">
    <source>
        <dbReference type="ARBA" id="ARBA00022840"/>
    </source>
</evidence>
<dbReference type="GO" id="GO:0046872">
    <property type="term" value="F:metal ion binding"/>
    <property type="evidence" value="ECO:0007669"/>
    <property type="project" value="UniProtKB-KW"/>
</dbReference>
<proteinExistence type="inferred from homology"/>
<evidence type="ECO:0000256" key="14">
    <source>
        <dbReference type="ARBA" id="ARBA00022842"/>
    </source>
</evidence>
<keyword evidence="12" id="KW-0418">Kinase</keyword>
<accession>A0A9N9RTK7</accession>
<comment type="cofactor">
    <cofactor evidence="1">
        <name>Mg(2+)</name>
        <dbReference type="ChEBI" id="CHEBI:18420"/>
    </cofactor>
</comment>
<dbReference type="InterPro" id="IPR018935">
    <property type="entry name" value="RIO_kinase_CS"/>
</dbReference>
<feature type="compositionally biased region" description="Acidic residues" evidence="21">
    <location>
        <begin position="438"/>
        <end position="447"/>
    </location>
</feature>
<keyword evidence="14" id="KW-0460">Magnesium</keyword>
<dbReference type="GO" id="GO:0005829">
    <property type="term" value="C:cytosol"/>
    <property type="evidence" value="ECO:0007669"/>
    <property type="project" value="TreeGrafter"/>
</dbReference>
<evidence type="ECO:0000256" key="5">
    <source>
        <dbReference type="ARBA" id="ARBA00022490"/>
    </source>
</evidence>
<evidence type="ECO:0000256" key="1">
    <source>
        <dbReference type="ARBA" id="ARBA00001946"/>
    </source>
</evidence>
<comment type="catalytic activity">
    <reaction evidence="16">
        <text>L-seryl-[protein] + ATP = O-phospho-L-seryl-[protein] + ADP + H(+)</text>
        <dbReference type="Rhea" id="RHEA:17989"/>
        <dbReference type="Rhea" id="RHEA-COMP:9863"/>
        <dbReference type="Rhea" id="RHEA-COMP:11604"/>
        <dbReference type="ChEBI" id="CHEBI:15378"/>
        <dbReference type="ChEBI" id="CHEBI:29999"/>
        <dbReference type="ChEBI" id="CHEBI:30616"/>
        <dbReference type="ChEBI" id="CHEBI:83421"/>
        <dbReference type="ChEBI" id="CHEBI:456216"/>
        <dbReference type="EC" id="2.7.11.1"/>
    </reaction>
</comment>
<dbReference type="PANTHER" id="PTHR45852:SF1">
    <property type="entry name" value="SERINE_THREONINE-PROTEIN KINASE RIO2"/>
    <property type="match status" value="1"/>
</dbReference>
<comment type="similarity">
    <text evidence="3">Belongs to the protein kinase superfamily. RIO-type Ser/Thr kinase family.</text>
</comment>
<dbReference type="InterPro" id="IPR030484">
    <property type="entry name" value="Rio2"/>
</dbReference>
<dbReference type="Gene3D" id="1.10.10.10">
    <property type="entry name" value="Winged helix-like DNA-binding domain superfamily/Winged helix DNA-binding domain"/>
    <property type="match status" value="1"/>
</dbReference>
<dbReference type="GO" id="GO:0030688">
    <property type="term" value="C:preribosome, small subunit precursor"/>
    <property type="evidence" value="ECO:0007669"/>
    <property type="project" value="TreeGrafter"/>
</dbReference>
<dbReference type="PANTHER" id="PTHR45852">
    <property type="entry name" value="SER/THR-PROTEIN KINASE RIO2"/>
    <property type="match status" value="1"/>
</dbReference>
<name>A0A9N9RTK7_9DIPT</name>
<evidence type="ECO:0000256" key="4">
    <source>
        <dbReference type="ARBA" id="ARBA00012513"/>
    </source>
</evidence>
<dbReference type="FunFam" id="3.30.200.20:FF:000052">
    <property type="entry name" value="Serine/threonine-protein kinase RIO2"/>
    <property type="match status" value="1"/>
</dbReference>